<reference evidence="1 2" key="1">
    <citation type="submission" date="2019-10" db="EMBL/GenBank/DDBJ databases">
        <authorList>
            <person name="Karimi E."/>
        </authorList>
    </citation>
    <scope>NUCLEOTIDE SEQUENCE [LARGE SCALE GENOMIC DNA]</scope>
    <source>
        <strain evidence="1">Acinetobacter sp. 8BE</strain>
    </source>
</reference>
<organism evidence="1 2">
    <name type="scientific">Acinetobacter proteolyticus</name>
    <dbReference type="NCBI Taxonomy" id="1776741"/>
    <lineage>
        <taxon>Bacteria</taxon>
        <taxon>Pseudomonadati</taxon>
        <taxon>Pseudomonadota</taxon>
        <taxon>Gammaproteobacteria</taxon>
        <taxon>Moraxellales</taxon>
        <taxon>Moraxellaceae</taxon>
        <taxon>Acinetobacter</taxon>
    </lineage>
</organism>
<evidence type="ECO:0000313" key="2">
    <source>
        <dbReference type="Proteomes" id="UP000430404"/>
    </source>
</evidence>
<evidence type="ECO:0000313" key="1">
    <source>
        <dbReference type="EMBL" id="VXA55289.1"/>
    </source>
</evidence>
<gene>
    <name evidence="1" type="ORF">ACI8B_210090</name>
</gene>
<protein>
    <submittedName>
        <fullName evidence="1">Uncharacterized protein</fullName>
    </submittedName>
</protein>
<dbReference type="EMBL" id="CABWKZ010000014">
    <property type="protein sequence ID" value="VXA55289.1"/>
    <property type="molecule type" value="Genomic_DNA"/>
</dbReference>
<name>A0A653K5S6_9GAMM</name>
<dbReference type="RefSeq" id="WP_159725005.1">
    <property type="nucleotide sequence ID" value="NZ_LR732744.1"/>
</dbReference>
<proteinExistence type="predicted"/>
<dbReference type="AlphaFoldDB" id="A0A653K5S6"/>
<sequence length="70" mass="7308">MTPLPLGVAAIGELLAYSAEKVTPEAVENIGWLIESLGRQMFALSNLKDMSESTLATDKGLKGANGGLMS</sequence>
<dbReference type="Proteomes" id="UP000430404">
    <property type="component" value="Unassembled WGS sequence"/>
</dbReference>
<accession>A0A653K5S6</accession>